<protein>
    <recommendedName>
        <fullName evidence="2">ferredoxin--NADP(+) reductase</fullName>
        <ecNumber evidence="2">1.18.1.2</ecNumber>
    </recommendedName>
</protein>
<evidence type="ECO:0000259" key="11">
    <source>
        <dbReference type="PROSITE" id="PS51379"/>
    </source>
</evidence>
<dbReference type="Pfam" id="PF07992">
    <property type="entry name" value="Pyr_redox_2"/>
    <property type="match status" value="1"/>
</dbReference>
<dbReference type="Gene3D" id="3.40.50.720">
    <property type="entry name" value="NAD(P)-binding Rossmann-like Domain"/>
    <property type="match status" value="1"/>
</dbReference>
<evidence type="ECO:0000256" key="1">
    <source>
        <dbReference type="ARBA" id="ARBA00001974"/>
    </source>
</evidence>
<sequence length="499" mass="51889">MAYAITQTCCTDASCIAVCPVNCIHPAPGEPDFGTTDVLYVDPRTCIDCGACADACPVDAVKPADTLTGPDAVYAERGARYYADRDPNPAWTEPRIPRSLPPGTPAPRVAIVGTGPAACYTAQELLRCADAEVTMIDRLPVAGGLVRFGVAPDHVGTRGIGESFAALLRHPRVRTHLGVEVGTDVTHADLVRHHHAVVYAVGAAAPRPLGVPGADLPGSLPATRFVAWYNDHPEAPANLVDLTGVRRAVVVGNGNVALDVARLLAVDPDSLAGTGIAAHALDALRAGGPREVVVLGRRGPGQAAYTWPELHALKHLPGVRLVVADSPETRAALARADPADPTDHAALLHDVPIEPVDFGSAPPPGRRIVLSFSCAPVEVRGLGRVSSVRTTTGDIDAQLLVSAIGYRGTPLPDLPFDEATGTVPHDRGRVEAAPGTYVVGWIKRGPSGGIGANRLCAQETADSLLTDASAGRLPTPPGSARDFRRLVRGGAPRPMAGAR</sequence>
<dbReference type="PROSITE" id="PS51379">
    <property type="entry name" value="4FE4S_FER_2"/>
    <property type="match status" value="1"/>
</dbReference>
<comment type="cofactor">
    <cofactor evidence="1">
        <name>FAD</name>
        <dbReference type="ChEBI" id="CHEBI:57692"/>
    </cofactor>
</comment>
<dbReference type="PROSITE" id="PS00198">
    <property type="entry name" value="4FE4S_FER_1"/>
    <property type="match status" value="1"/>
</dbReference>
<evidence type="ECO:0000313" key="13">
    <source>
        <dbReference type="Proteomes" id="UP001198565"/>
    </source>
</evidence>
<keyword evidence="3" id="KW-0285">Flavoprotein</keyword>
<keyword evidence="9" id="KW-0411">Iron-sulfur</keyword>
<dbReference type="PANTHER" id="PTHR48467">
    <property type="entry name" value="GLUTAMATE SYNTHASE 1 [NADH], CHLOROPLASTIC-LIKE"/>
    <property type="match status" value="1"/>
</dbReference>
<name>A0ABS7QR27_9ACTN</name>
<evidence type="ECO:0000256" key="2">
    <source>
        <dbReference type="ARBA" id="ARBA00013223"/>
    </source>
</evidence>
<dbReference type="Gene3D" id="3.50.50.60">
    <property type="entry name" value="FAD/NAD(P)-binding domain"/>
    <property type="match status" value="1"/>
</dbReference>
<evidence type="ECO:0000256" key="8">
    <source>
        <dbReference type="ARBA" id="ARBA00023004"/>
    </source>
</evidence>
<evidence type="ECO:0000256" key="7">
    <source>
        <dbReference type="ARBA" id="ARBA00023002"/>
    </source>
</evidence>
<evidence type="ECO:0000313" key="12">
    <source>
        <dbReference type="EMBL" id="MBY8885124.1"/>
    </source>
</evidence>
<keyword evidence="4" id="KW-0479">Metal-binding</keyword>
<keyword evidence="6" id="KW-0521">NADP</keyword>
<dbReference type="SUPFAM" id="SSF51971">
    <property type="entry name" value="Nucleotide-binding domain"/>
    <property type="match status" value="1"/>
</dbReference>
<reference evidence="12 13" key="1">
    <citation type="submission" date="2021-08" db="EMBL/GenBank/DDBJ databases">
        <title>Streptomyces sp. PTM05 isolated from lichen.</title>
        <authorList>
            <person name="Somphong A."/>
            <person name="Phongsopitanun W."/>
            <person name="Tanasupawat S."/>
        </authorList>
    </citation>
    <scope>NUCLEOTIDE SEQUENCE [LARGE SCALE GENOMIC DNA]</scope>
    <source>
        <strain evidence="12 13">Ptm05</strain>
    </source>
</reference>
<keyword evidence="5" id="KW-0274">FAD</keyword>
<comment type="caution">
    <text evidence="12">The sequence shown here is derived from an EMBL/GenBank/DDBJ whole genome shotgun (WGS) entry which is preliminary data.</text>
</comment>
<dbReference type="InterPro" id="IPR017900">
    <property type="entry name" value="4Fe4S_Fe_S_CS"/>
</dbReference>
<comment type="catalytic activity">
    <reaction evidence="10">
        <text>2 reduced [2Fe-2S]-[ferredoxin] + NADP(+) + H(+) = 2 oxidized [2Fe-2S]-[ferredoxin] + NADPH</text>
        <dbReference type="Rhea" id="RHEA:20125"/>
        <dbReference type="Rhea" id="RHEA-COMP:10000"/>
        <dbReference type="Rhea" id="RHEA-COMP:10001"/>
        <dbReference type="ChEBI" id="CHEBI:15378"/>
        <dbReference type="ChEBI" id="CHEBI:33737"/>
        <dbReference type="ChEBI" id="CHEBI:33738"/>
        <dbReference type="ChEBI" id="CHEBI:57783"/>
        <dbReference type="ChEBI" id="CHEBI:58349"/>
        <dbReference type="EC" id="1.18.1.2"/>
    </reaction>
</comment>
<keyword evidence="7" id="KW-0560">Oxidoreductase</keyword>
<dbReference type="InterPro" id="IPR036188">
    <property type="entry name" value="FAD/NAD-bd_sf"/>
</dbReference>
<keyword evidence="8" id="KW-0408">Iron</keyword>
<organism evidence="12 13">
    <name type="scientific">Streptantibioticus parmotrematis</name>
    <dbReference type="NCBI Taxonomy" id="2873249"/>
    <lineage>
        <taxon>Bacteria</taxon>
        <taxon>Bacillati</taxon>
        <taxon>Actinomycetota</taxon>
        <taxon>Actinomycetes</taxon>
        <taxon>Kitasatosporales</taxon>
        <taxon>Streptomycetaceae</taxon>
        <taxon>Streptantibioticus</taxon>
    </lineage>
</organism>
<evidence type="ECO:0000256" key="3">
    <source>
        <dbReference type="ARBA" id="ARBA00022630"/>
    </source>
</evidence>
<dbReference type="InterPro" id="IPR017896">
    <property type="entry name" value="4Fe4S_Fe-S-bd"/>
</dbReference>
<feature type="domain" description="4Fe-4S ferredoxin-type" evidence="11">
    <location>
        <begin position="37"/>
        <end position="66"/>
    </location>
</feature>
<dbReference type="RefSeq" id="WP_222976235.1">
    <property type="nucleotide sequence ID" value="NZ_JAINVZ010000005.1"/>
</dbReference>
<proteinExistence type="predicted"/>
<dbReference type="PRINTS" id="PR00419">
    <property type="entry name" value="ADXRDTASE"/>
</dbReference>
<dbReference type="Proteomes" id="UP001198565">
    <property type="component" value="Unassembled WGS sequence"/>
</dbReference>
<dbReference type="EMBL" id="JAINVZ010000005">
    <property type="protein sequence ID" value="MBY8885124.1"/>
    <property type="molecule type" value="Genomic_DNA"/>
</dbReference>
<evidence type="ECO:0000256" key="10">
    <source>
        <dbReference type="ARBA" id="ARBA00047776"/>
    </source>
</evidence>
<dbReference type="InterPro" id="IPR023753">
    <property type="entry name" value="FAD/NAD-binding_dom"/>
</dbReference>
<evidence type="ECO:0000256" key="6">
    <source>
        <dbReference type="ARBA" id="ARBA00022857"/>
    </source>
</evidence>
<evidence type="ECO:0000256" key="4">
    <source>
        <dbReference type="ARBA" id="ARBA00022723"/>
    </source>
</evidence>
<accession>A0ABS7QR27</accession>
<dbReference type="Gene3D" id="3.30.70.20">
    <property type="match status" value="1"/>
</dbReference>
<evidence type="ECO:0000256" key="5">
    <source>
        <dbReference type="ARBA" id="ARBA00022827"/>
    </source>
</evidence>
<evidence type="ECO:0000256" key="9">
    <source>
        <dbReference type="ARBA" id="ARBA00023014"/>
    </source>
</evidence>
<dbReference type="PANTHER" id="PTHR48467:SF1">
    <property type="entry name" value="GLUTAMATE SYNTHASE 1 [NADH], CHLOROPLASTIC-LIKE"/>
    <property type="match status" value="1"/>
</dbReference>
<dbReference type="InterPro" id="IPR055275">
    <property type="entry name" value="Ferredox_Rdtase"/>
</dbReference>
<dbReference type="SUPFAM" id="SSF54862">
    <property type="entry name" value="4Fe-4S ferredoxins"/>
    <property type="match status" value="1"/>
</dbReference>
<dbReference type="Pfam" id="PF00037">
    <property type="entry name" value="Fer4"/>
    <property type="match status" value="1"/>
</dbReference>
<keyword evidence="13" id="KW-1185">Reference proteome</keyword>
<gene>
    <name evidence="12" type="ORF">K7472_09745</name>
</gene>
<dbReference type="EC" id="1.18.1.2" evidence="2"/>